<evidence type="ECO:0000313" key="1">
    <source>
        <dbReference type="EMBL" id="QHN64624.1"/>
    </source>
</evidence>
<accession>A0A6P1QVC3</accession>
<keyword evidence="2" id="KW-1185">Reference proteome</keyword>
<dbReference type="InterPro" id="IPR025408">
    <property type="entry name" value="DUF4134"/>
</dbReference>
<dbReference type="AlphaFoldDB" id="A0A6P1QVC3"/>
<dbReference type="KEGG" id="bcad:DBX24_01315"/>
<dbReference type="Pfam" id="PF13572">
    <property type="entry name" value="DUF4134"/>
    <property type="match status" value="1"/>
</dbReference>
<protein>
    <submittedName>
        <fullName evidence="1">DUF4134 domain-containing protein</fullName>
    </submittedName>
</protein>
<reference evidence="1 2" key="1">
    <citation type="submission" date="2018-04" db="EMBL/GenBank/DDBJ databases">
        <title>Characteristic and Complete Genome Sequencing of A Novel Member of Infective Endocarditis Causative Bacteria: Bergeyella cardium QL-PH.</title>
        <authorList>
            <person name="Pan H."/>
            <person name="Sun E."/>
            <person name="Zhang Y."/>
        </authorList>
    </citation>
    <scope>NUCLEOTIDE SEQUENCE [LARGE SCALE GENOMIC DNA]</scope>
    <source>
        <strain evidence="1 2">HPQL</strain>
    </source>
</reference>
<dbReference type="EMBL" id="CP029149">
    <property type="protein sequence ID" value="QHN64624.1"/>
    <property type="molecule type" value="Genomic_DNA"/>
</dbReference>
<organism evidence="1 2">
    <name type="scientific">Bergeyella cardium</name>
    <dbReference type="NCBI Taxonomy" id="1585976"/>
    <lineage>
        <taxon>Bacteria</taxon>
        <taxon>Pseudomonadati</taxon>
        <taxon>Bacteroidota</taxon>
        <taxon>Flavobacteriia</taxon>
        <taxon>Flavobacteriales</taxon>
        <taxon>Weeksellaceae</taxon>
        <taxon>Bergeyella</taxon>
    </lineage>
</organism>
<evidence type="ECO:0000313" key="2">
    <source>
        <dbReference type="Proteomes" id="UP000464318"/>
    </source>
</evidence>
<gene>
    <name evidence="1" type="ORF">DBX24_01315</name>
</gene>
<dbReference type="RefSeq" id="WP_160223734.1">
    <property type="nucleotide sequence ID" value="NZ_CP029149.1"/>
</dbReference>
<dbReference type="OrthoDB" id="1029065at2"/>
<proteinExistence type="predicted"/>
<dbReference type="Proteomes" id="UP000464318">
    <property type="component" value="Chromosome"/>
</dbReference>
<name>A0A6P1QVC3_9FLAO</name>
<sequence length="118" mass="12715">MNGTFKKLKGLKLANFKGVKREKVFILSLLLLSTTPVLAGGGAGAFTTAGNEVKKYWTPLKTFIQFVGGIVGLIGGLRIYNKWQNGDQDVNKEILGWGGACLFLTIVPTFVGSFFGLT</sequence>